<keyword evidence="1" id="KW-0732">Signal</keyword>
<name>A0A4Q1SJG4_9BACT</name>
<sequence length="116" mass="12609">MKKLFAAAGLAALLVFLLAAPAWAQGTATKVLEGKVYGSSSQPLSGAIVYLQSSKDNSIRTFIATTDGSYRFGQISTDIDYTAWAQYKGVKSNTRNISSFDSKKTLNYDFHIKADK</sequence>
<proteinExistence type="predicted"/>
<dbReference type="InterPro" id="IPR008969">
    <property type="entry name" value="CarboxyPept-like_regulatory"/>
</dbReference>
<protein>
    <submittedName>
        <fullName evidence="2">Carboxypeptidase regulatory-like domain-containing protein</fullName>
    </submittedName>
</protein>
<keyword evidence="2" id="KW-0645">Protease</keyword>
<accession>A0A4Q1SJG4</accession>
<comment type="caution">
    <text evidence="2">The sequence shown here is derived from an EMBL/GenBank/DDBJ whole genome shotgun (WGS) entry which is preliminary data.</text>
</comment>
<dbReference type="RefSeq" id="WP_129207567.1">
    <property type="nucleotide sequence ID" value="NZ_BMGU01000001.1"/>
</dbReference>
<dbReference type="EMBL" id="SDMK01000001">
    <property type="protein sequence ID" value="RXS97788.1"/>
    <property type="molecule type" value="Genomic_DNA"/>
</dbReference>
<dbReference type="GO" id="GO:0004180">
    <property type="term" value="F:carboxypeptidase activity"/>
    <property type="evidence" value="ECO:0007669"/>
    <property type="project" value="UniProtKB-KW"/>
</dbReference>
<dbReference type="Proteomes" id="UP000290253">
    <property type="component" value="Unassembled WGS sequence"/>
</dbReference>
<dbReference type="Gene3D" id="2.60.40.1120">
    <property type="entry name" value="Carboxypeptidase-like, regulatory domain"/>
    <property type="match status" value="1"/>
</dbReference>
<dbReference type="Pfam" id="PF13620">
    <property type="entry name" value="CarboxypepD_reg"/>
    <property type="match status" value="1"/>
</dbReference>
<dbReference type="OrthoDB" id="120565at2"/>
<keyword evidence="2" id="KW-0378">Hydrolase</keyword>
<organism evidence="2 3">
    <name type="scientific">Silvibacterium dinghuense</name>
    <dbReference type="NCBI Taxonomy" id="1560006"/>
    <lineage>
        <taxon>Bacteria</taxon>
        <taxon>Pseudomonadati</taxon>
        <taxon>Acidobacteriota</taxon>
        <taxon>Terriglobia</taxon>
        <taxon>Terriglobales</taxon>
        <taxon>Acidobacteriaceae</taxon>
        <taxon>Silvibacterium</taxon>
    </lineage>
</organism>
<feature type="signal peptide" evidence="1">
    <location>
        <begin position="1"/>
        <end position="24"/>
    </location>
</feature>
<dbReference type="AlphaFoldDB" id="A0A4Q1SJG4"/>
<evidence type="ECO:0000313" key="2">
    <source>
        <dbReference type="EMBL" id="RXS97788.1"/>
    </source>
</evidence>
<evidence type="ECO:0000313" key="3">
    <source>
        <dbReference type="Proteomes" id="UP000290253"/>
    </source>
</evidence>
<evidence type="ECO:0000256" key="1">
    <source>
        <dbReference type="SAM" id="SignalP"/>
    </source>
</evidence>
<keyword evidence="2" id="KW-0121">Carboxypeptidase</keyword>
<dbReference type="SUPFAM" id="SSF49464">
    <property type="entry name" value="Carboxypeptidase regulatory domain-like"/>
    <property type="match status" value="1"/>
</dbReference>
<gene>
    <name evidence="2" type="ORF">ESZ00_07980</name>
</gene>
<reference evidence="2 3" key="1">
    <citation type="journal article" date="2016" name="Int. J. Syst. Evol. Microbiol.">
        <title>Acidipila dinghuensis sp. nov., an acidobacterium isolated from forest soil.</title>
        <authorList>
            <person name="Jiang Y.W."/>
            <person name="Wang J."/>
            <person name="Chen M.H."/>
            <person name="Lv Y.Y."/>
            <person name="Qiu L.H."/>
        </authorList>
    </citation>
    <scope>NUCLEOTIDE SEQUENCE [LARGE SCALE GENOMIC DNA]</scope>
    <source>
        <strain evidence="2 3">DHOF10</strain>
    </source>
</reference>
<feature type="chain" id="PRO_5020586021" evidence="1">
    <location>
        <begin position="25"/>
        <end position="116"/>
    </location>
</feature>
<keyword evidence="3" id="KW-1185">Reference proteome</keyword>